<accession>A0A7V8NVV5</accession>
<evidence type="ECO:0000313" key="2">
    <source>
        <dbReference type="Proteomes" id="UP000567293"/>
    </source>
</evidence>
<proteinExistence type="predicted"/>
<organism evidence="1 2">
    <name type="scientific">Candidatus Acidiferrum panamense</name>
    <dbReference type="NCBI Taxonomy" id="2741543"/>
    <lineage>
        <taxon>Bacteria</taxon>
        <taxon>Pseudomonadati</taxon>
        <taxon>Acidobacteriota</taxon>
        <taxon>Terriglobia</taxon>
        <taxon>Candidatus Acidiferrales</taxon>
        <taxon>Candidatus Acidiferrum</taxon>
    </lineage>
</organism>
<keyword evidence="2" id="KW-1185">Reference proteome</keyword>
<dbReference type="Proteomes" id="UP000567293">
    <property type="component" value="Unassembled WGS sequence"/>
</dbReference>
<reference evidence="1" key="1">
    <citation type="submission" date="2020-06" db="EMBL/GenBank/DDBJ databases">
        <title>Legume-microbial interactions unlock mineral nutrients during tropical forest succession.</title>
        <authorList>
            <person name="Epihov D.Z."/>
        </authorList>
    </citation>
    <scope>NUCLEOTIDE SEQUENCE [LARGE SCALE GENOMIC DNA]</scope>
    <source>
        <strain evidence="1">Pan2503</strain>
    </source>
</reference>
<dbReference type="InterPro" id="IPR036390">
    <property type="entry name" value="WH_DNA-bd_sf"/>
</dbReference>
<dbReference type="SUPFAM" id="SSF46785">
    <property type="entry name" value="Winged helix' DNA-binding domain"/>
    <property type="match status" value="1"/>
</dbReference>
<dbReference type="AlphaFoldDB" id="A0A7V8NVV5"/>
<dbReference type="EMBL" id="JACDQQ010002484">
    <property type="protein sequence ID" value="MBA0088406.1"/>
    <property type="molecule type" value="Genomic_DNA"/>
</dbReference>
<gene>
    <name evidence="1" type="ORF">HRJ53_25755</name>
</gene>
<sequence>MRRLLTERYRERLVGVLSCYDRIIVTGTLPGACYAKGMTAFLSARQIRVFDYPRFAEPLRDRVRERAAELAAAAGITIQHIANSHIRKEDVVAEVLAVRGDHPGLVHVISAMEACPTYKPWHSKETHRTFLRPATGKCLHYYFYFIDAELGLIYLRVPTWCPFRLQFYCNGHSWLARKLTAAGIGFTLADNAFVRIDDWQRAQTLADQLLPAELHRILDRYAKQCCPVFDVFAPSYHWSFMQVEYATDLVFRSQAVLKPLYEQLSRQAILTVKAEHVATFLGHKITPQLAQEIASQFATRIEGTCIKHRFGKSSIKIYDKFALVLRIETTTNDVSTFKHYRKVEHQQGPASYTLAPVKKNIYSLTDLRHIMLGCNRRYLEYLSSLDDFVAGIRTLDRLTQPRPVKGRTVRGLNFFSRAEQTLLAAIQRPAFNIAGLRRADLLPLLARCSPPTLTRHLARLRQLGVIKRVTGTYRYYLTRAGRAAIAAGRRLTEHTIIPALA</sequence>
<evidence type="ECO:0000313" key="1">
    <source>
        <dbReference type="EMBL" id="MBA0088406.1"/>
    </source>
</evidence>
<protein>
    <submittedName>
        <fullName evidence="1">MarR family transcriptional regulator</fullName>
    </submittedName>
</protein>
<comment type="caution">
    <text evidence="1">The sequence shown here is derived from an EMBL/GenBank/DDBJ whole genome shotgun (WGS) entry which is preliminary data.</text>
</comment>
<name>A0A7V8NVV5_9BACT</name>